<evidence type="ECO:0000256" key="2">
    <source>
        <dbReference type="ARBA" id="ARBA00022676"/>
    </source>
</evidence>
<dbReference type="EC" id="2.4.-.-" evidence="6"/>
<evidence type="ECO:0000313" key="7">
    <source>
        <dbReference type="Proteomes" id="UP001595478"/>
    </source>
</evidence>
<dbReference type="GO" id="GO:0016757">
    <property type="term" value="F:glycosyltransferase activity"/>
    <property type="evidence" value="ECO:0007669"/>
    <property type="project" value="UniProtKB-KW"/>
</dbReference>
<feature type="domain" description="Glycosyltransferase 2-like" evidence="5">
    <location>
        <begin position="20"/>
        <end position="179"/>
    </location>
</feature>
<dbReference type="InterPro" id="IPR050834">
    <property type="entry name" value="Glycosyltransf_2"/>
</dbReference>
<dbReference type="PANTHER" id="PTHR43685:SF5">
    <property type="entry name" value="GLYCOSYLTRANSFERASE EPSE-RELATED"/>
    <property type="match status" value="1"/>
</dbReference>
<dbReference type="EMBL" id="JBHRSW010000015">
    <property type="protein sequence ID" value="MFC3121930.1"/>
    <property type="molecule type" value="Genomic_DNA"/>
</dbReference>
<proteinExistence type="inferred from homology"/>
<dbReference type="InterPro" id="IPR001173">
    <property type="entry name" value="Glyco_trans_2-like"/>
</dbReference>
<dbReference type="Proteomes" id="UP001595478">
    <property type="component" value="Unassembled WGS sequence"/>
</dbReference>
<gene>
    <name evidence="6" type="ORF">ACFOHL_09885</name>
</gene>
<feature type="transmembrane region" description="Helical" evidence="4">
    <location>
        <begin position="259"/>
        <end position="281"/>
    </location>
</feature>
<sequence>MSKSIECKRSPRIINTDCVIAMALYSEDRAEWLRDAIRSILSQSFNDFVFIIVIDGPVSVDLKNALFTEVGDDERVGVFEFSENRGLSAAMNYAIEWSEFLTPKFFFRMDADDISHQQRLQEQIDFLKKHHNVDVLGSSLYEIDELSRQVGKRVLPHKHEKIKKMIFTRCPLNHPTVCIRYNVFKSGFRYDESLKNTQDYFLWINLMQAGFKFANLKEPLLHFRRVNNFYKRRGFNKSLNEFRARRLAMKKLNKYRFRYAFYAVSVLIVRMMPPPIIRFAYAIDRLLLRH</sequence>
<accession>A0ABV7FTA5</accession>
<keyword evidence="4" id="KW-1133">Transmembrane helix</keyword>
<organism evidence="6 7">
    <name type="scientific">Agaribacter flavus</name>
    <dbReference type="NCBI Taxonomy" id="1902781"/>
    <lineage>
        <taxon>Bacteria</taxon>
        <taxon>Pseudomonadati</taxon>
        <taxon>Pseudomonadota</taxon>
        <taxon>Gammaproteobacteria</taxon>
        <taxon>Alteromonadales</taxon>
        <taxon>Alteromonadaceae</taxon>
        <taxon>Agaribacter</taxon>
    </lineage>
</organism>
<dbReference type="PANTHER" id="PTHR43685">
    <property type="entry name" value="GLYCOSYLTRANSFERASE"/>
    <property type="match status" value="1"/>
</dbReference>
<evidence type="ECO:0000256" key="1">
    <source>
        <dbReference type="ARBA" id="ARBA00006739"/>
    </source>
</evidence>
<keyword evidence="2 6" id="KW-0328">Glycosyltransferase</keyword>
<protein>
    <submittedName>
        <fullName evidence="6">Glycosyltransferase</fullName>
        <ecNumber evidence="6">2.4.-.-</ecNumber>
    </submittedName>
</protein>
<comment type="similarity">
    <text evidence="1">Belongs to the glycosyltransferase 2 family.</text>
</comment>
<evidence type="ECO:0000313" key="6">
    <source>
        <dbReference type="EMBL" id="MFC3121930.1"/>
    </source>
</evidence>
<evidence type="ECO:0000259" key="5">
    <source>
        <dbReference type="Pfam" id="PF00535"/>
    </source>
</evidence>
<dbReference type="RefSeq" id="WP_376920060.1">
    <property type="nucleotide sequence ID" value="NZ_JBHRSW010000015.1"/>
</dbReference>
<keyword evidence="4" id="KW-0472">Membrane</keyword>
<dbReference type="Pfam" id="PF00535">
    <property type="entry name" value="Glycos_transf_2"/>
    <property type="match status" value="1"/>
</dbReference>
<dbReference type="InterPro" id="IPR029044">
    <property type="entry name" value="Nucleotide-diphossugar_trans"/>
</dbReference>
<comment type="caution">
    <text evidence="6">The sequence shown here is derived from an EMBL/GenBank/DDBJ whole genome shotgun (WGS) entry which is preliminary data.</text>
</comment>
<evidence type="ECO:0000256" key="3">
    <source>
        <dbReference type="ARBA" id="ARBA00022679"/>
    </source>
</evidence>
<name>A0ABV7FTA5_9ALTE</name>
<keyword evidence="3 6" id="KW-0808">Transferase</keyword>
<reference evidence="7" key="1">
    <citation type="journal article" date="2019" name="Int. J. Syst. Evol. Microbiol.">
        <title>The Global Catalogue of Microorganisms (GCM) 10K type strain sequencing project: providing services to taxonomists for standard genome sequencing and annotation.</title>
        <authorList>
            <consortium name="The Broad Institute Genomics Platform"/>
            <consortium name="The Broad Institute Genome Sequencing Center for Infectious Disease"/>
            <person name="Wu L."/>
            <person name="Ma J."/>
        </authorList>
    </citation>
    <scope>NUCLEOTIDE SEQUENCE [LARGE SCALE GENOMIC DNA]</scope>
    <source>
        <strain evidence="7">KCTC 52473</strain>
    </source>
</reference>
<keyword evidence="4" id="KW-0812">Transmembrane</keyword>
<dbReference type="Gene3D" id="3.90.550.10">
    <property type="entry name" value="Spore Coat Polysaccharide Biosynthesis Protein SpsA, Chain A"/>
    <property type="match status" value="1"/>
</dbReference>
<evidence type="ECO:0000256" key="4">
    <source>
        <dbReference type="SAM" id="Phobius"/>
    </source>
</evidence>
<keyword evidence="7" id="KW-1185">Reference proteome</keyword>
<dbReference type="SUPFAM" id="SSF53448">
    <property type="entry name" value="Nucleotide-diphospho-sugar transferases"/>
    <property type="match status" value="1"/>
</dbReference>